<dbReference type="GO" id="GO:0015297">
    <property type="term" value="F:antiporter activity"/>
    <property type="evidence" value="ECO:0007669"/>
    <property type="project" value="UniProtKB-KW"/>
</dbReference>
<feature type="transmembrane region" description="Helical" evidence="10">
    <location>
        <begin position="158"/>
        <end position="179"/>
    </location>
</feature>
<dbReference type="OrthoDB" id="9780160at2"/>
<keyword evidence="3" id="KW-0050">Antiport</keyword>
<feature type="transmembrane region" description="Helical" evidence="10">
    <location>
        <begin position="185"/>
        <end position="207"/>
    </location>
</feature>
<evidence type="ECO:0000256" key="3">
    <source>
        <dbReference type="ARBA" id="ARBA00022449"/>
    </source>
</evidence>
<evidence type="ECO:0000256" key="10">
    <source>
        <dbReference type="SAM" id="Phobius"/>
    </source>
</evidence>
<dbReference type="Pfam" id="PF01554">
    <property type="entry name" value="MatE"/>
    <property type="match status" value="2"/>
</dbReference>
<evidence type="ECO:0000256" key="5">
    <source>
        <dbReference type="ARBA" id="ARBA00022692"/>
    </source>
</evidence>
<keyword evidence="7" id="KW-0406">Ion transport</keyword>
<dbReference type="InterPro" id="IPR050222">
    <property type="entry name" value="MATE_MdtK"/>
</dbReference>
<evidence type="ECO:0000256" key="2">
    <source>
        <dbReference type="ARBA" id="ARBA00022448"/>
    </source>
</evidence>
<evidence type="ECO:0000256" key="7">
    <source>
        <dbReference type="ARBA" id="ARBA00023065"/>
    </source>
</evidence>
<feature type="transmembrane region" description="Helical" evidence="10">
    <location>
        <begin position="234"/>
        <end position="260"/>
    </location>
</feature>
<feature type="transmembrane region" description="Helical" evidence="10">
    <location>
        <begin position="346"/>
        <end position="363"/>
    </location>
</feature>
<dbReference type="NCBIfam" id="TIGR00797">
    <property type="entry name" value="matE"/>
    <property type="match status" value="1"/>
</dbReference>
<feature type="transmembrane region" description="Helical" evidence="10">
    <location>
        <begin position="272"/>
        <end position="295"/>
    </location>
</feature>
<comment type="caution">
    <text evidence="11">The sequence shown here is derived from an EMBL/GenBank/DDBJ whole genome shotgun (WGS) entry which is preliminary data.</text>
</comment>
<dbReference type="AlphaFoldDB" id="W7QTC9"/>
<accession>W7QTC9</accession>
<dbReference type="PIRSF" id="PIRSF006603">
    <property type="entry name" value="DinF"/>
    <property type="match status" value="1"/>
</dbReference>
<feature type="transmembrane region" description="Helical" evidence="10">
    <location>
        <begin position="315"/>
        <end position="340"/>
    </location>
</feature>
<keyword evidence="2" id="KW-0813">Transport</keyword>
<dbReference type="CDD" id="cd13131">
    <property type="entry name" value="MATE_NorM_like"/>
    <property type="match status" value="1"/>
</dbReference>
<feature type="transmembrane region" description="Helical" evidence="10">
    <location>
        <begin position="417"/>
        <end position="436"/>
    </location>
</feature>
<dbReference type="GO" id="GO:0005886">
    <property type="term" value="C:plasma membrane"/>
    <property type="evidence" value="ECO:0007669"/>
    <property type="project" value="UniProtKB-SubCell"/>
</dbReference>
<reference evidence="11 12" key="1">
    <citation type="journal article" date="2014" name="Genome Announc.">
        <title>Draft Genome Sequence of the Agar-Degrading Bacterium Catenovulum sp. Strain DS-2, Isolated from Intestines of Haliotis diversicolor.</title>
        <authorList>
            <person name="Shan D."/>
            <person name="Li X."/>
            <person name="Gu Z."/>
            <person name="Wei G."/>
            <person name="Gao Z."/>
            <person name="Shao Z."/>
        </authorList>
    </citation>
    <scope>NUCLEOTIDE SEQUENCE [LARGE SCALE GENOMIC DNA]</scope>
    <source>
        <strain evidence="11 12">DS-2</strain>
    </source>
</reference>
<dbReference type="EMBL" id="ARZY01000001">
    <property type="protein sequence ID" value="EWH12297.1"/>
    <property type="molecule type" value="Genomic_DNA"/>
</dbReference>
<gene>
    <name evidence="11" type="ORF">DS2_01210</name>
</gene>
<organism evidence="11 12">
    <name type="scientific">Catenovulum agarivorans DS-2</name>
    <dbReference type="NCBI Taxonomy" id="1328313"/>
    <lineage>
        <taxon>Bacteria</taxon>
        <taxon>Pseudomonadati</taxon>
        <taxon>Pseudomonadota</taxon>
        <taxon>Gammaproteobacteria</taxon>
        <taxon>Alteromonadales</taxon>
        <taxon>Alteromonadaceae</taxon>
        <taxon>Catenovulum</taxon>
    </lineage>
</organism>
<dbReference type="InterPro" id="IPR048279">
    <property type="entry name" value="MdtK-like"/>
</dbReference>
<dbReference type="STRING" id="1328313.DS2_01210"/>
<feature type="transmembrane region" description="Helical" evidence="10">
    <location>
        <begin position="384"/>
        <end position="402"/>
    </location>
</feature>
<evidence type="ECO:0000256" key="8">
    <source>
        <dbReference type="ARBA" id="ARBA00023136"/>
    </source>
</evidence>
<keyword evidence="8 10" id="KW-0472">Membrane</keyword>
<evidence type="ECO:0000313" key="11">
    <source>
        <dbReference type="EMBL" id="EWH12297.1"/>
    </source>
</evidence>
<name>W7QTC9_9ALTE</name>
<evidence type="ECO:0000256" key="1">
    <source>
        <dbReference type="ARBA" id="ARBA00004429"/>
    </source>
</evidence>
<proteinExistence type="predicted"/>
<feature type="transmembrane region" description="Helical" evidence="10">
    <location>
        <begin position="50"/>
        <end position="69"/>
    </location>
</feature>
<evidence type="ECO:0000256" key="4">
    <source>
        <dbReference type="ARBA" id="ARBA00022475"/>
    </source>
</evidence>
<dbReference type="PANTHER" id="PTHR43298:SF2">
    <property type="entry name" value="FMN_FAD EXPORTER YEEO-RELATED"/>
    <property type="match status" value="1"/>
</dbReference>
<dbReference type="eggNOG" id="COG0534">
    <property type="taxonomic scope" value="Bacteria"/>
</dbReference>
<comment type="subcellular location">
    <subcellularLocation>
        <location evidence="1">Cell inner membrane</location>
        <topology evidence="1">Multi-pass membrane protein</topology>
    </subcellularLocation>
</comment>
<evidence type="ECO:0000313" key="12">
    <source>
        <dbReference type="Proteomes" id="UP000019276"/>
    </source>
</evidence>
<evidence type="ECO:0000256" key="6">
    <source>
        <dbReference type="ARBA" id="ARBA00022989"/>
    </source>
</evidence>
<dbReference type="Proteomes" id="UP000019276">
    <property type="component" value="Unassembled WGS sequence"/>
</dbReference>
<evidence type="ECO:0000256" key="9">
    <source>
        <dbReference type="ARBA" id="ARBA00031636"/>
    </source>
</evidence>
<feature type="transmembrane region" description="Helical" evidence="10">
    <location>
        <begin position="12"/>
        <end position="30"/>
    </location>
</feature>
<dbReference type="GO" id="GO:0042910">
    <property type="term" value="F:xenobiotic transmembrane transporter activity"/>
    <property type="evidence" value="ECO:0007669"/>
    <property type="project" value="InterPro"/>
</dbReference>
<sequence>MQNPYRRLIKLAWPIWITQAIQTLMVTIDLVMSAQVSDADMAAVGTALSIWHPVFFFALGCMMVLAPLLSRSYGSSNNKAFQHDLNQSLWFALLVAIIFTVCLFAAMPLLSLLSLDKPLVEIGQQYLTYLALGIPFICFIGAFRYLNESLGQTKPLMYISIFGLLCNIPLNYLFIYGSAITPKMGGAGCGIATTIVNIIVLVSLYIFSKYSRHTQQFAKNLRFEKIEIATQLKLIRLGCPIGLTLFLEIALFAAVALAIATHGTNAAAAHQIALNVVTNFYMIPLSIGMAATVLIGQSIGKNDQYSAKSWVKYTLIVSIAFSVLSTTTIILFRSVFASMFEPSQQVFQLAIALLVWAGIFQLPDVIQTSFSSCLRGYADTQVPFVLVLVSYWLLGFPLGMILSETNWIIPQQGPEGYWQGLLIGLSCTSILLYLRLKRVWNHQI</sequence>
<keyword evidence="12" id="KW-1185">Reference proteome</keyword>
<protein>
    <recommendedName>
        <fullName evidence="9">Multidrug-efflux transporter</fullName>
    </recommendedName>
</protein>
<dbReference type="PANTHER" id="PTHR43298">
    <property type="entry name" value="MULTIDRUG RESISTANCE PROTEIN NORM-RELATED"/>
    <property type="match status" value="1"/>
</dbReference>
<feature type="transmembrane region" description="Helical" evidence="10">
    <location>
        <begin position="89"/>
        <end position="114"/>
    </location>
</feature>
<keyword evidence="5 10" id="KW-0812">Transmembrane</keyword>
<keyword evidence="4" id="KW-1003">Cell membrane</keyword>
<dbReference type="InterPro" id="IPR002528">
    <property type="entry name" value="MATE_fam"/>
</dbReference>
<keyword evidence="6 10" id="KW-1133">Transmembrane helix</keyword>
<dbReference type="GO" id="GO:0006811">
    <property type="term" value="P:monoatomic ion transport"/>
    <property type="evidence" value="ECO:0007669"/>
    <property type="project" value="UniProtKB-KW"/>
</dbReference>
<feature type="transmembrane region" description="Helical" evidence="10">
    <location>
        <begin position="126"/>
        <end position="146"/>
    </location>
</feature>